<evidence type="ECO:0000256" key="1">
    <source>
        <dbReference type="SAM" id="MobiDB-lite"/>
    </source>
</evidence>
<accession>M7X3M4</accession>
<proteinExistence type="predicted"/>
<dbReference type="RefSeq" id="XP_016269348.1">
    <property type="nucleotide sequence ID" value="XM_016420262.1"/>
</dbReference>
<dbReference type="PRINTS" id="PR01217">
    <property type="entry name" value="PRICHEXTENSN"/>
</dbReference>
<dbReference type="HOGENOM" id="CLU_953601_0_0_1"/>
<feature type="compositionally biased region" description="Pro residues" evidence="1">
    <location>
        <begin position="51"/>
        <end position="73"/>
    </location>
</feature>
<feature type="compositionally biased region" description="Basic and acidic residues" evidence="1">
    <location>
        <begin position="174"/>
        <end position="194"/>
    </location>
</feature>
<evidence type="ECO:0000313" key="3">
    <source>
        <dbReference type="Proteomes" id="UP000016926"/>
    </source>
</evidence>
<sequence length="292" mass="32625">MQPHRYTPLRSQTELKPALARSLLPLQKPRTHPSYPRFKRHPTTSTAPTQPHQPEPPPPQPPTCISSPTPPSPQCSRPAAKTPRPPPSSNRPTSGFWSHIPLPRPDPPTPTQYAKMPIIEFEPTASEADKSWADETKEAFPSAKTETKDARRESESEGGKEEKWKKVERTKKREMRETAGEARNRRGEKTEAKRVSSRARRIGAPASKEELRAKDKNLLRLRKKPNICTTDLLLIQEPPRPLKPFDDPNWRLVTPPPTSLPDGEPAPTRNLILITTRLGPAVATQVAVDSGG</sequence>
<feature type="region of interest" description="Disordered" evidence="1">
    <location>
        <begin position="1"/>
        <end position="209"/>
    </location>
</feature>
<dbReference type="EMBL" id="KB722685">
    <property type="protein sequence ID" value="EMS18229.1"/>
    <property type="molecule type" value="Genomic_DNA"/>
</dbReference>
<gene>
    <name evidence="2" type="ORF">RHTO_06601</name>
</gene>
<evidence type="ECO:0000313" key="2">
    <source>
        <dbReference type="EMBL" id="EMS18229.1"/>
    </source>
</evidence>
<keyword evidence="3" id="KW-1185">Reference proteome</keyword>
<dbReference type="Proteomes" id="UP000016926">
    <property type="component" value="Unassembled WGS sequence"/>
</dbReference>
<feature type="compositionally biased region" description="Basic and acidic residues" evidence="1">
    <location>
        <begin position="145"/>
        <end position="167"/>
    </location>
</feature>
<dbReference type="AlphaFoldDB" id="M7X3M4"/>
<reference evidence="2 3" key="1">
    <citation type="journal article" date="2012" name="Nat. Commun.">
        <title>A multi-omic map of the lipid-producing yeast Rhodosporidium toruloides.</title>
        <authorList>
            <person name="Zhu Z."/>
            <person name="Zhang S."/>
            <person name="Liu H."/>
            <person name="Shen H."/>
            <person name="Lin X."/>
            <person name="Yang F."/>
            <person name="Zhou Y.J."/>
            <person name="Jin G."/>
            <person name="Ye M."/>
            <person name="Zou H."/>
            <person name="Zou H."/>
            <person name="Zhao Z.K."/>
        </authorList>
    </citation>
    <scope>NUCLEOTIDE SEQUENCE [LARGE SCALE GENOMIC DNA]</scope>
    <source>
        <strain evidence="2 3">NP11</strain>
    </source>
</reference>
<name>M7X3M4_RHOT1</name>
<protein>
    <submittedName>
        <fullName evidence="2">Uncharacterized protein</fullName>
    </submittedName>
</protein>
<feature type="region of interest" description="Disordered" evidence="1">
    <location>
        <begin position="238"/>
        <end position="267"/>
    </location>
</feature>
<dbReference type="GeneID" id="27370614"/>
<organism evidence="2 3">
    <name type="scientific">Rhodotorula toruloides (strain NP11)</name>
    <name type="common">Yeast</name>
    <name type="synonym">Rhodosporidium toruloides</name>
    <dbReference type="NCBI Taxonomy" id="1130832"/>
    <lineage>
        <taxon>Eukaryota</taxon>
        <taxon>Fungi</taxon>
        <taxon>Dikarya</taxon>
        <taxon>Basidiomycota</taxon>
        <taxon>Pucciniomycotina</taxon>
        <taxon>Microbotryomycetes</taxon>
        <taxon>Sporidiobolales</taxon>
        <taxon>Sporidiobolaceae</taxon>
        <taxon>Rhodotorula</taxon>
    </lineage>
</organism>
<feature type="compositionally biased region" description="Basic and acidic residues" evidence="1">
    <location>
        <begin position="127"/>
        <end position="138"/>
    </location>
</feature>